<keyword evidence="2" id="KW-0808">Transferase</keyword>
<dbReference type="Proteomes" id="UP000593892">
    <property type="component" value="Chromosome"/>
</dbReference>
<sequence length="317" mass="34191">MSATAEFDVVGVGLNATDTMLVIPHFPSYGGKVPFLTEVLSPGGQVASAMVCCSALGLRTKYIGTIGDDQRGDIQWQSLQGSGVNLDHVQRRTNCPNQSAYILIDQTTGERTVFWSRSDCLKIDPEEITPEQITCARLLHIDGHDTPAVAHAARIARQHGIPVTVDVDTIYKGFEHVLPNVDYLITSSEFPERWTGEADPMKALILLQDTYGMKVAAMTLGAHGALARVGGRFVYSPAFVVNCLDTTGAGDVFHGAFCYSVVKGFEIGEALEFANAMAALNCTAMGARGGISPESEARALIARGERRTKSEFKAYRT</sequence>
<keyword evidence="3" id="KW-1185">Reference proteome</keyword>
<dbReference type="RefSeq" id="WP_194448787.1">
    <property type="nucleotide sequence ID" value="NZ_CP063849.1"/>
</dbReference>
<reference evidence="2 3" key="1">
    <citation type="submission" date="2020-10" db="EMBL/GenBank/DDBJ databases">
        <title>Complete genome sequence of Paludibaculum fermentans P105T, a facultatively anaerobic acidobacterium capable of dissimilatory Fe(III) reduction.</title>
        <authorList>
            <person name="Dedysh S.N."/>
            <person name="Beletsky A.V."/>
            <person name="Kulichevskaya I.S."/>
            <person name="Mardanov A.V."/>
            <person name="Ravin N.V."/>
        </authorList>
    </citation>
    <scope>NUCLEOTIDE SEQUENCE [LARGE SCALE GENOMIC DNA]</scope>
    <source>
        <strain evidence="2 3">P105</strain>
    </source>
</reference>
<proteinExistence type="predicted"/>
<dbReference type="PANTHER" id="PTHR42774:SF3">
    <property type="entry name" value="KETOHEXOKINASE"/>
    <property type="match status" value="1"/>
</dbReference>
<dbReference type="SUPFAM" id="SSF53613">
    <property type="entry name" value="Ribokinase-like"/>
    <property type="match status" value="1"/>
</dbReference>
<dbReference type="EMBL" id="CP063849">
    <property type="protein sequence ID" value="QOY87118.1"/>
    <property type="molecule type" value="Genomic_DNA"/>
</dbReference>
<dbReference type="AlphaFoldDB" id="A0A7S7NNY9"/>
<dbReference type="KEGG" id="pfer:IRI77_30790"/>
<dbReference type="InterPro" id="IPR011611">
    <property type="entry name" value="PfkB_dom"/>
</dbReference>
<evidence type="ECO:0000313" key="3">
    <source>
        <dbReference type="Proteomes" id="UP000593892"/>
    </source>
</evidence>
<dbReference type="PANTHER" id="PTHR42774">
    <property type="entry name" value="PHOSPHOTRANSFERASE SYSTEM TRANSPORT PROTEIN"/>
    <property type="match status" value="1"/>
</dbReference>
<keyword evidence="2" id="KW-0418">Kinase</keyword>
<dbReference type="Gene3D" id="3.40.1190.20">
    <property type="match status" value="1"/>
</dbReference>
<dbReference type="InterPro" id="IPR029056">
    <property type="entry name" value="Ribokinase-like"/>
</dbReference>
<evidence type="ECO:0000259" key="1">
    <source>
        <dbReference type="Pfam" id="PF00294"/>
    </source>
</evidence>
<protein>
    <submittedName>
        <fullName evidence="2">Ribokinase</fullName>
    </submittedName>
</protein>
<gene>
    <name evidence="2" type="ORF">IRI77_30790</name>
</gene>
<organism evidence="2 3">
    <name type="scientific">Paludibaculum fermentans</name>
    <dbReference type="NCBI Taxonomy" id="1473598"/>
    <lineage>
        <taxon>Bacteria</taxon>
        <taxon>Pseudomonadati</taxon>
        <taxon>Acidobacteriota</taxon>
        <taxon>Terriglobia</taxon>
        <taxon>Bryobacterales</taxon>
        <taxon>Bryobacteraceae</taxon>
        <taxon>Paludibaculum</taxon>
    </lineage>
</organism>
<dbReference type="Pfam" id="PF00294">
    <property type="entry name" value="PfkB"/>
    <property type="match status" value="1"/>
</dbReference>
<name>A0A7S7NNY9_PALFE</name>
<dbReference type="GO" id="GO:0016301">
    <property type="term" value="F:kinase activity"/>
    <property type="evidence" value="ECO:0007669"/>
    <property type="project" value="UniProtKB-KW"/>
</dbReference>
<evidence type="ECO:0000313" key="2">
    <source>
        <dbReference type="EMBL" id="QOY87118.1"/>
    </source>
</evidence>
<dbReference type="InterPro" id="IPR052562">
    <property type="entry name" value="Ketohexokinase-related"/>
</dbReference>
<accession>A0A7S7NNY9</accession>
<feature type="domain" description="Carbohydrate kinase PfkB" evidence="1">
    <location>
        <begin position="39"/>
        <end position="289"/>
    </location>
</feature>